<evidence type="ECO:0000256" key="2">
    <source>
        <dbReference type="ARBA" id="ARBA00011038"/>
    </source>
</evidence>
<accession>A0ABP1FHW1</accession>
<name>A0ABP1FHW1_9CHLO</name>
<dbReference type="Proteomes" id="UP001497392">
    <property type="component" value="Unassembled WGS sequence"/>
</dbReference>
<evidence type="ECO:0000256" key="4">
    <source>
        <dbReference type="ARBA" id="ARBA00023163"/>
    </source>
</evidence>
<keyword evidence="8" id="KW-1185">Reference proteome</keyword>
<comment type="subcellular location">
    <subcellularLocation>
        <location evidence="1 6">Nucleus</location>
    </subcellularLocation>
</comment>
<dbReference type="InterPro" id="IPR036390">
    <property type="entry name" value="WH_DNA-bd_sf"/>
</dbReference>
<evidence type="ECO:0000256" key="6">
    <source>
        <dbReference type="PIRNR" id="PIRNR028763"/>
    </source>
</evidence>
<comment type="similarity">
    <text evidence="2 6">Belongs to the eukaryotic RPC34/RPC39 RNA polymerase subunit family.</text>
</comment>
<evidence type="ECO:0000256" key="5">
    <source>
        <dbReference type="ARBA" id="ARBA00023242"/>
    </source>
</evidence>
<keyword evidence="3 6" id="KW-0240">DNA-directed RNA polymerase</keyword>
<proteinExistence type="inferred from homology"/>
<dbReference type="PANTHER" id="PTHR12780">
    <property type="entry name" value="RNA POLYMERASE III DNA DIRECTED , 39KD SUBUNIT-RELATED"/>
    <property type="match status" value="1"/>
</dbReference>
<dbReference type="EMBL" id="CAXHTA020000002">
    <property type="protein sequence ID" value="CAL5219533.1"/>
    <property type="molecule type" value="Genomic_DNA"/>
</dbReference>
<evidence type="ECO:0000256" key="3">
    <source>
        <dbReference type="ARBA" id="ARBA00022478"/>
    </source>
</evidence>
<organism evidence="7 8">
    <name type="scientific">Coccomyxa viridis</name>
    <dbReference type="NCBI Taxonomy" id="1274662"/>
    <lineage>
        <taxon>Eukaryota</taxon>
        <taxon>Viridiplantae</taxon>
        <taxon>Chlorophyta</taxon>
        <taxon>core chlorophytes</taxon>
        <taxon>Trebouxiophyceae</taxon>
        <taxon>Trebouxiophyceae incertae sedis</taxon>
        <taxon>Coccomyxaceae</taxon>
        <taxon>Coccomyxa</taxon>
    </lineage>
</organism>
<protein>
    <recommendedName>
        <fullName evidence="6">DNA-directed RNA polymerase III subunit RPC6</fullName>
        <shortName evidence="6">RNA polymerase III subunit C6</shortName>
    </recommendedName>
</protein>
<dbReference type="Pfam" id="PF05158">
    <property type="entry name" value="RNA_pol_Rpc34"/>
    <property type="match status" value="1"/>
</dbReference>
<comment type="caution">
    <text evidence="7">The sequence shown here is derived from an EMBL/GenBank/DDBJ whole genome shotgun (WGS) entry which is preliminary data.</text>
</comment>
<sequence length="280" mass="31071">MATKASAVEQVILQLCGESTEWLAFGEFQAALPDISGESISNAINGLLAKHRLNVQRQKDGELSFKFIPEGEALKLKGLSPEDVLIYQHIAKAGNLGIWTKDLKLRTNLQNPQVTRILKTLEGRGLVKNVKSVQHANRKVYMLAELEPASEITGGAWYTNQEFDAAFIDVLREFCHKYIQEMGEVTLADMVKALQKQRVSKLELGPGDVQSILRTLLYDGYIESMDRDGEDVYRPCKDCAPDTTAFTAIPCGVCPVSQECTEGGPISPSTCLYYQAYLEF</sequence>
<evidence type="ECO:0000313" key="7">
    <source>
        <dbReference type="EMBL" id="CAL5219533.1"/>
    </source>
</evidence>
<dbReference type="SUPFAM" id="SSF46785">
    <property type="entry name" value="Winged helix' DNA-binding domain"/>
    <property type="match status" value="1"/>
</dbReference>
<evidence type="ECO:0000313" key="8">
    <source>
        <dbReference type="Proteomes" id="UP001497392"/>
    </source>
</evidence>
<dbReference type="InterPro" id="IPR007832">
    <property type="entry name" value="RNA_pol_Rpc34"/>
</dbReference>
<dbReference type="InterPro" id="IPR036388">
    <property type="entry name" value="WH-like_DNA-bd_sf"/>
</dbReference>
<dbReference type="PIRSF" id="PIRSF028763">
    <property type="entry name" value="RNA_pol_Rpc34"/>
    <property type="match status" value="1"/>
</dbReference>
<comment type="function">
    <text evidence="6">DNA-dependent RNA polymerase catalyzes the transcription of DNA into RNA using the four ribonucleoside triphosphates as substrates. Specific peripheric component of RNA polymerase III which synthesizes small RNAs, such as 5S rRNA and tRNAs.</text>
</comment>
<gene>
    <name evidence="7" type="primary">g1384</name>
    <name evidence="7" type="ORF">VP750_LOCUS1192</name>
</gene>
<dbReference type="Gene3D" id="1.10.10.10">
    <property type="entry name" value="Winged helix-like DNA-binding domain superfamily/Winged helix DNA-binding domain"/>
    <property type="match status" value="2"/>
</dbReference>
<reference evidence="7 8" key="1">
    <citation type="submission" date="2024-06" db="EMBL/GenBank/DDBJ databases">
        <authorList>
            <person name="Kraege A."/>
            <person name="Thomma B."/>
        </authorList>
    </citation>
    <scope>NUCLEOTIDE SEQUENCE [LARGE SCALE GENOMIC DNA]</scope>
</reference>
<evidence type="ECO:0000256" key="1">
    <source>
        <dbReference type="ARBA" id="ARBA00004123"/>
    </source>
</evidence>
<dbReference type="InterPro" id="IPR016049">
    <property type="entry name" value="RNA_pol_Rpc34-like"/>
</dbReference>
<keyword evidence="4 6" id="KW-0804">Transcription</keyword>
<keyword evidence="5 6" id="KW-0539">Nucleus</keyword>